<accession>A0A1B6D6A6</accession>
<sequence length="107" mass="12791">MQEIFIIFFLSLCFTLCLSTQKPNEPNNGADYTSTWTTSELRGVSSEDSEYLRKWKENKHKEMMNKDNLNFVFPRRMKNRENNHQRGYKLSANLLREKLLNLKQKNV</sequence>
<dbReference type="EMBL" id="GEDC01016081">
    <property type="protein sequence ID" value="JAS21217.1"/>
    <property type="molecule type" value="Transcribed_RNA"/>
</dbReference>
<proteinExistence type="predicted"/>
<dbReference type="AlphaFoldDB" id="A0A1B6D6A6"/>
<evidence type="ECO:0000256" key="1">
    <source>
        <dbReference type="SAM" id="SignalP"/>
    </source>
</evidence>
<evidence type="ECO:0000313" key="2">
    <source>
        <dbReference type="EMBL" id="JAS21217.1"/>
    </source>
</evidence>
<keyword evidence="1" id="KW-0732">Signal</keyword>
<gene>
    <name evidence="2" type="ORF">g.6204</name>
</gene>
<reference evidence="2" key="1">
    <citation type="submission" date="2015-12" db="EMBL/GenBank/DDBJ databases">
        <title>De novo transcriptome assembly of four potential Pierce s Disease insect vectors from Arizona vineyards.</title>
        <authorList>
            <person name="Tassone E.E."/>
        </authorList>
    </citation>
    <scope>NUCLEOTIDE SEQUENCE</scope>
</reference>
<protein>
    <submittedName>
        <fullName evidence="2">Uncharacterized protein</fullName>
    </submittedName>
</protein>
<organism evidence="2">
    <name type="scientific">Clastoptera arizonana</name>
    <name type="common">Arizona spittle bug</name>
    <dbReference type="NCBI Taxonomy" id="38151"/>
    <lineage>
        <taxon>Eukaryota</taxon>
        <taxon>Metazoa</taxon>
        <taxon>Ecdysozoa</taxon>
        <taxon>Arthropoda</taxon>
        <taxon>Hexapoda</taxon>
        <taxon>Insecta</taxon>
        <taxon>Pterygota</taxon>
        <taxon>Neoptera</taxon>
        <taxon>Paraneoptera</taxon>
        <taxon>Hemiptera</taxon>
        <taxon>Auchenorrhyncha</taxon>
        <taxon>Cercopoidea</taxon>
        <taxon>Clastopteridae</taxon>
        <taxon>Clastoptera</taxon>
    </lineage>
</organism>
<name>A0A1B6D6A6_9HEMI</name>
<feature type="signal peptide" evidence="1">
    <location>
        <begin position="1"/>
        <end position="19"/>
    </location>
</feature>
<feature type="chain" id="PRO_5008580993" evidence="1">
    <location>
        <begin position="20"/>
        <end position="107"/>
    </location>
</feature>